<comment type="caution">
    <text evidence="1">The sequence shown here is derived from an EMBL/GenBank/DDBJ whole genome shotgun (WGS) entry which is preliminary data.</text>
</comment>
<name>A0ABU7JGS2_9GAMM</name>
<organism evidence="1 2">
    <name type="scientific">Alkalimonas mucilaginosa</name>
    <dbReference type="NCBI Taxonomy" id="3057676"/>
    <lineage>
        <taxon>Bacteria</taxon>
        <taxon>Pseudomonadati</taxon>
        <taxon>Pseudomonadota</taxon>
        <taxon>Gammaproteobacteria</taxon>
        <taxon>Alkalimonas</taxon>
    </lineage>
</organism>
<evidence type="ECO:0000313" key="2">
    <source>
        <dbReference type="Proteomes" id="UP001339167"/>
    </source>
</evidence>
<keyword evidence="2" id="KW-1185">Reference proteome</keyword>
<proteinExistence type="predicted"/>
<sequence length="361" mass="42093">MENKKEKFDDLIAEFKKLQPFTARETNIFNIGTKGYYENPTTDILAFFLDSHEQHQLGNIALRALLLCLDEEYHQLDPTLTAPPEREVSTKGGRIDLLLVSNDWVMVLENKIFHNQNNPFDSYQEFIQLDEKNRFAGKKEVFVVLSPDGIAPAAPWQGVSYTKLISNLKSLLSEHFYSQPLNKWTILLREFILHLEDLMTPPTVNHETRKFVLENLKSISELQSVKQQAIKEYHQELQVKLQQMLGKSVAIRQHTWGDYPALRFSLSCWNHNESDVVLFLSGDKEKTTIGTYAHLPANEDTELADSIILKEENVDRWLEAKNKYRCYRVYAADFNEERRLHFIADRLKELDQFEQAKQTSR</sequence>
<dbReference type="InterPro" id="IPR029470">
    <property type="entry name" value="PDDEXK_4"/>
</dbReference>
<dbReference type="EMBL" id="JAUGZK010000008">
    <property type="protein sequence ID" value="MEE2024882.1"/>
    <property type="molecule type" value="Genomic_DNA"/>
</dbReference>
<dbReference type="RefSeq" id="WP_330088209.1">
    <property type="nucleotide sequence ID" value="NZ_JAUGZK010000008.1"/>
</dbReference>
<accession>A0ABU7JGS2</accession>
<dbReference type="Proteomes" id="UP001339167">
    <property type="component" value="Unassembled WGS sequence"/>
</dbReference>
<protein>
    <submittedName>
        <fullName evidence="1">PD-(D/E)XK nuclease family protein</fullName>
    </submittedName>
</protein>
<gene>
    <name evidence="1" type="ORF">QWF21_11545</name>
</gene>
<evidence type="ECO:0000313" key="1">
    <source>
        <dbReference type="EMBL" id="MEE2024882.1"/>
    </source>
</evidence>
<reference evidence="1 2" key="1">
    <citation type="submission" date="2023-06" db="EMBL/GenBank/DDBJ databases">
        <title>Alkalimonas sp., MEB004 an alkaliphilic bacterium isolated from Lonar Lake, India.</title>
        <authorList>
            <person name="Joshi A."/>
            <person name="Thite S."/>
        </authorList>
    </citation>
    <scope>NUCLEOTIDE SEQUENCE [LARGE SCALE GENOMIC DNA]</scope>
    <source>
        <strain evidence="1 2">MEB004</strain>
    </source>
</reference>
<dbReference type="Pfam" id="PF14281">
    <property type="entry name" value="PDDEXK_4"/>
    <property type="match status" value="1"/>
</dbReference>